<dbReference type="OrthoDB" id="5486437at2"/>
<dbReference type="STRING" id="56804.BAE46_07760"/>
<accession>H5T8R9</accession>
<feature type="transmembrane region" description="Helical" evidence="5">
    <location>
        <begin position="240"/>
        <end position="266"/>
    </location>
</feature>
<evidence type="ECO:0000259" key="6">
    <source>
        <dbReference type="Pfam" id="PF12698"/>
    </source>
</evidence>
<comment type="subcellular location">
    <subcellularLocation>
        <location evidence="1">Membrane</location>
        <topology evidence="1">Multi-pass membrane protein</topology>
    </subcellularLocation>
</comment>
<keyword evidence="2 5" id="KW-0812">Transmembrane</keyword>
<reference evidence="7 8" key="2">
    <citation type="journal article" date="2017" name="Antonie Van Leeuwenhoek">
        <title>Rhizobium rhizosphaerae sp. nov., a novel species isolated from rice rhizosphere.</title>
        <authorList>
            <person name="Zhao J.J."/>
            <person name="Zhang J."/>
            <person name="Zhang R.J."/>
            <person name="Zhang C.W."/>
            <person name="Yin H.Q."/>
            <person name="Zhang X.X."/>
        </authorList>
    </citation>
    <scope>NUCLEOTIDE SEQUENCE [LARGE SCALE GENOMIC DNA]</scope>
    <source>
        <strain evidence="7 8">ACAM 611</strain>
    </source>
</reference>
<gene>
    <name evidence="7" type="primary">natB</name>
    <name evidence="7" type="ORF">GPUN_0552</name>
</gene>
<sequence>MWLIFKKEILELLRDRKTLFFMIALPLLVFPLIFGGMFYFTGKAMTTSQTESLTYAVSGAQYAPELMAALESVDSLARIDLSGNLSDKDTVAGIISRNEVDFVLQIPNNFSNDVGQSGQITLKLVLNDAQLNSVQVRIQEVTDKIESMNQRNAFANLGVSESIQAAMLDPIIVQKVNLADAREQTGAIFGGLIPYFMFILCLQGAMLPAADIGAGEKERGTLETLLLSPIDRYKIVLAKFLTIATAGLTSALVTVISMGIWALVISVQMPMGPVVEFISAIDGFDFLLVFLMLIPVVATFASLLLALSIYARSFKEAQGYMSPLMIVVFLPIIVTLIPGIELKGVWAWIPLTNVALAIKELVKGTMDYVQLIAIFGSSVILAGALLGFCVYWFKQEKVLFR</sequence>
<proteinExistence type="predicted"/>
<evidence type="ECO:0000256" key="3">
    <source>
        <dbReference type="ARBA" id="ARBA00022989"/>
    </source>
</evidence>
<dbReference type="GO" id="GO:0140359">
    <property type="term" value="F:ABC-type transporter activity"/>
    <property type="evidence" value="ECO:0007669"/>
    <property type="project" value="InterPro"/>
</dbReference>
<evidence type="ECO:0000256" key="2">
    <source>
        <dbReference type="ARBA" id="ARBA00022692"/>
    </source>
</evidence>
<evidence type="ECO:0000256" key="5">
    <source>
        <dbReference type="SAM" id="Phobius"/>
    </source>
</evidence>
<dbReference type="PANTHER" id="PTHR43471">
    <property type="entry name" value="ABC TRANSPORTER PERMEASE"/>
    <property type="match status" value="1"/>
</dbReference>
<evidence type="ECO:0000313" key="7">
    <source>
        <dbReference type="EMBL" id="GAB54696.1"/>
    </source>
</evidence>
<feature type="transmembrane region" description="Helical" evidence="5">
    <location>
        <begin position="369"/>
        <end position="393"/>
    </location>
</feature>
<dbReference type="Pfam" id="PF12698">
    <property type="entry name" value="ABC2_membrane_3"/>
    <property type="match status" value="1"/>
</dbReference>
<feature type="transmembrane region" description="Helical" evidence="5">
    <location>
        <begin position="286"/>
        <end position="311"/>
    </location>
</feature>
<keyword evidence="3 5" id="KW-1133">Transmembrane helix</keyword>
<dbReference type="RefSeq" id="WP_006003153.1">
    <property type="nucleotide sequence ID" value="NZ_BAET01000007.1"/>
</dbReference>
<dbReference type="EMBL" id="BAET01000007">
    <property type="protein sequence ID" value="GAB54696.1"/>
    <property type="molecule type" value="Genomic_DNA"/>
</dbReference>
<evidence type="ECO:0000256" key="1">
    <source>
        <dbReference type="ARBA" id="ARBA00004141"/>
    </source>
</evidence>
<feature type="domain" description="ABC-2 type transporter transmembrane" evidence="6">
    <location>
        <begin position="17"/>
        <end position="383"/>
    </location>
</feature>
<dbReference type="Proteomes" id="UP000053586">
    <property type="component" value="Unassembled WGS sequence"/>
</dbReference>
<evidence type="ECO:0000256" key="4">
    <source>
        <dbReference type="ARBA" id="ARBA00023136"/>
    </source>
</evidence>
<organism evidence="7 8">
    <name type="scientific">Glaciecola punicea ACAM 611</name>
    <dbReference type="NCBI Taxonomy" id="1121923"/>
    <lineage>
        <taxon>Bacteria</taxon>
        <taxon>Pseudomonadati</taxon>
        <taxon>Pseudomonadota</taxon>
        <taxon>Gammaproteobacteria</taxon>
        <taxon>Alteromonadales</taxon>
        <taxon>Alteromonadaceae</taxon>
        <taxon>Glaciecola</taxon>
    </lineage>
</organism>
<evidence type="ECO:0000313" key="8">
    <source>
        <dbReference type="Proteomes" id="UP000053586"/>
    </source>
</evidence>
<dbReference type="InterPro" id="IPR013525">
    <property type="entry name" value="ABC2_TM"/>
</dbReference>
<dbReference type="PANTHER" id="PTHR43471:SF3">
    <property type="entry name" value="ABC TRANSPORTER PERMEASE PROTEIN NATB"/>
    <property type="match status" value="1"/>
</dbReference>
<feature type="transmembrane region" description="Helical" evidence="5">
    <location>
        <begin position="20"/>
        <end position="40"/>
    </location>
</feature>
<comment type="caution">
    <text evidence="7">The sequence shown here is derived from an EMBL/GenBank/DDBJ whole genome shotgun (WGS) entry which is preliminary data.</text>
</comment>
<dbReference type="eggNOG" id="COG1668">
    <property type="taxonomic scope" value="Bacteria"/>
</dbReference>
<dbReference type="GO" id="GO:0016020">
    <property type="term" value="C:membrane"/>
    <property type="evidence" value="ECO:0007669"/>
    <property type="project" value="UniProtKB-SubCell"/>
</dbReference>
<dbReference type="AlphaFoldDB" id="H5T8R9"/>
<reference evidence="7 8" key="1">
    <citation type="journal article" date="2012" name="J. Bacteriol.">
        <title>Genome sequence of proteorhodopsin-containing sea ice bacterium Glaciecola punicea ACAM 611T.</title>
        <authorList>
            <person name="Qin Q.-L."/>
            <person name="Xie B.-B."/>
            <person name="Shu Y.-L."/>
            <person name="Rong J.-C."/>
            <person name="Zhao D.-L."/>
            <person name="Zhang X.-Y."/>
            <person name="Chen X.-L."/>
            <person name="Zhou B.-C."/>
            <person name="Zhanga Y.-Z."/>
        </authorList>
    </citation>
    <scope>NUCLEOTIDE SEQUENCE [LARGE SCALE GENOMIC DNA]</scope>
    <source>
        <strain evidence="7 8">ACAM 611</strain>
    </source>
</reference>
<name>H5T8R9_9ALTE</name>
<keyword evidence="8" id="KW-1185">Reference proteome</keyword>
<feature type="transmembrane region" description="Helical" evidence="5">
    <location>
        <begin position="323"/>
        <end position="349"/>
    </location>
</feature>
<protein>
    <submittedName>
        <fullName evidence="7">Sodium transport system permease protein</fullName>
    </submittedName>
</protein>
<keyword evidence="4 5" id="KW-0472">Membrane</keyword>